<feature type="coiled-coil region" evidence="1">
    <location>
        <begin position="196"/>
        <end position="248"/>
    </location>
</feature>
<dbReference type="RefSeq" id="WP_379737467.1">
    <property type="nucleotide sequence ID" value="NZ_JBHSGW010000001.1"/>
</dbReference>
<evidence type="ECO:0000256" key="1">
    <source>
        <dbReference type="SAM" id="Coils"/>
    </source>
</evidence>
<evidence type="ECO:0000313" key="3">
    <source>
        <dbReference type="EMBL" id="MFC4738507.1"/>
    </source>
</evidence>
<feature type="signal peptide" evidence="2">
    <location>
        <begin position="1"/>
        <end position="17"/>
    </location>
</feature>
<evidence type="ECO:0000313" key="4">
    <source>
        <dbReference type="Proteomes" id="UP001595885"/>
    </source>
</evidence>
<dbReference type="Proteomes" id="UP001595885">
    <property type="component" value="Unassembled WGS sequence"/>
</dbReference>
<feature type="chain" id="PRO_5045377700" description="DUF4836 family protein" evidence="2">
    <location>
        <begin position="18"/>
        <end position="617"/>
    </location>
</feature>
<evidence type="ECO:0008006" key="5">
    <source>
        <dbReference type="Google" id="ProtNLM"/>
    </source>
</evidence>
<dbReference type="EMBL" id="JBHSGW010000001">
    <property type="protein sequence ID" value="MFC4738507.1"/>
    <property type="molecule type" value="Genomic_DNA"/>
</dbReference>
<keyword evidence="2" id="KW-0732">Signal</keyword>
<gene>
    <name evidence="3" type="ORF">ACFO3U_00715</name>
</gene>
<protein>
    <recommendedName>
        <fullName evidence="5">DUF4836 family protein</fullName>
    </recommendedName>
</protein>
<keyword evidence="1" id="KW-0175">Coiled coil</keyword>
<comment type="caution">
    <text evidence="3">The sequence shown here is derived from an EMBL/GenBank/DDBJ whole genome shotgun (WGS) entry which is preliminary data.</text>
</comment>
<evidence type="ECO:0000256" key="2">
    <source>
        <dbReference type="SAM" id="SignalP"/>
    </source>
</evidence>
<proteinExistence type="predicted"/>
<name>A0ABV9NYS5_9FLAO</name>
<accession>A0ABV9NYS5</accession>
<organism evidence="3 4">
    <name type="scientific">Flavobacterium ponti</name>
    <dbReference type="NCBI Taxonomy" id="665133"/>
    <lineage>
        <taxon>Bacteria</taxon>
        <taxon>Pseudomonadati</taxon>
        <taxon>Bacteroidota</taxon>
        <taxon>Flavobacteriia</taxon>
        <taxon>Flavobacteriales</taxon>
        <taxon>Flavobacteriaceae</taxon>
        <taxon>Flavobacterium</taxon>
    </lineage>
</organism>
<sequence>MKKFYALLLLVPFFVFSQNNKENYDYFVQFNTNQFAKKVNIDSLFSHKLFKSFNKQNSDFKLKDFVSLLDKSKNATIHGTFKDSISYTQITLPIVDEKKTTELIQRMIQKNQASKNDKIVKKSNYSMYSPANEDYSLAWNKKVLVIYVSYDTKPKNYYRNNPYGEAYEVEETVYDESYDEEAIEVEEVKIESTEILEEDYDAVEVVEVEAEEMEEDYDDYYDDEYFKKMREENEKRIAEERKLKHERQSDEIAKMFKKGLDIPTSSKVNKEADISAWMDYQALTGKMTSLYAFFGKMTPNAIPYELTYSVKGMNMDMFFENDKARVTQTLEYTEPLANVMKKVISRKPNENIYKYFPKNEPLGYFTYHMSTAEILKNYPAIIEQSFSALPIEKEGIDIVMDLMTTIVDEEATATLMDGDFAMFFHGMEKFNYTFKTVEYDDDYEEIEVEKTIEKNKPVFSVILTSTHPKMSEKLLKLGLKKDVLVQENGNYKIKGTNEFGDMFIMKEGDVLVFTNGINYLTKGSPSDFSKRMAKESADYYFSGNFNIQDFIKSYMLVEDFGRDTAKALRVADQFRNIEMKSSNKLDGNTMKVEMNLNSNFSNKNIILQTLDLIDYMN</sequence>
<reference evidence="4" key="1">
    <citation type="journal article" date="2019" name="Int. J. Syst. Evol. Microbiol.">
        <title>The Global Catalogue of Microorganisms (GCM) 10K type strain sequencing project: providing services to taxonomists for standard genome sequencing and annotation.</title>
        <authorList>
            <consortium name="The Broad Institute Genomics Platform"/>
            <consortium name="The Broad Institute Genome Sequencing Center for Infectious Disease"/>
            <person name="Wu L."/>
            <person name="Ma J."/>
        </authorList>
    </citation>
    <scope>NUCLEOTIDE SEQUENCE [LARGE SCALE GENOMIC DNA]</scope>
    <source>
        <strain evidence="4">CCUG 50349</strain>
    </source>
</reference>
<keyword evidence="4" id="KW-1185">Reference proteome</keyword>